<evidence type="ECO:0000313" key="8">
    <source>
        <dbReference type="EMBL" id="KAJ3200987.1"/>
    </source>
</evidence>
<feature type="region of interest" description="Disordered" evidence="6">
    <location>
        <begin position="64"/>
        <end position="118"/>
    </location>
</feature>
<sequence length="465" mass="53142">MSVINNNKLKDIKAHSVTISTKPISLTNNPCFPIKLNETDKKAQQIFFKQQLTSFIYQSQQGFTTSTSPKSVNTNSSLLSPPSPPHLIDTLNNKDISKSDPTTDSTNSPSSLPTPISPNSQLFSSVGLVESKVYVCDHENCDKTFVQLAHLRIHQRKHTGEKPFKCSFENCEKQFTQLGNLRTHERKHTGEKPFKCNFPGCNKSFSQMGITHQCKSHNRNPNSADISSEDEEEIIILDEPINSTSPLLPNNNNNNLKRERQEFEQQEEESSFIKTEKNEKVFEDEAPSFPISSTCSSPILPPQTTDATFNNQFSYDSPSPYYQQPLEKKIKISKEEKLLIKLKNVLNRNSYDDHSSSDEDDYDEETEDFNQEEENQFKFLCSVVEKEANEFEDLDLDEMDSDDDEDELLNSINNNQQQQNFDNNNSLLNQHHQNFLENIDNQEEDEEEIIDIVGGIDESPNFNFG</sequence>
<evidence type="ECO:0000256" key="5">
    <source>
        <dbReference type="PROSITE-ProRule" id="PRU00042"/>
    </source>
</evidence>
<dbReference type="EMBL" id="JADGJW010001800">
    <property type="protein sequence ID" value="KAJ3200987.1"/>
    <property type="molecule type" value="Genomic_DNA"/>
</dbReference>
<feature type="region of interest" description="Disordered" evidence="6">
    <location>
        <begin position="349"/>
        <end position="371"/>
    </location>
</feature>
<dbReference type="InterPro" id="IPR036236">
    <property type="entry name" value="Znf_C2H2_sf"/>
</dbReference>
<dbReference type="AlphaFoldDB" id="A0AAD5TV00"/>
<dbReference type="GO" id="GO:0031519">
    <property type="term" value="C:PcG protein complex"/>
    <property type="evidence" value="ECO:0007669"/>
    <property type="project" value="TreeGrafter"/>
</dbReference>
<evidence type="ECO:0000256" key="1">
    <source>
        <dbReference type="ARBA" id="ARBA00022723"/>
    </source>
</evidence>
<keyword evidence="1" id="KW-0479">Metal-binding</keyword>
<evidence type="ECO:0000313" key="9">
    <source>
        <dbReference type="Proteomes" id="UP001211065"/>
    </source>
</evidence>
<keyword evidence="4" id="KW-0862">Zinc</keyword>
<dbReference type="PANTHER" id="PTHR14003">
    <property type="entry name" value="TRANSCRIPTIONAL REPRESSOR PROTEIN YY"/>
    <property type="match status" value="1"/>
</dbReference>
<feature type="domain" description="C2H2-type" evidence="7">
    <location>
        <begin position="164"/>
        <end position="193"/>
    </location>
</feature>
<feature type="region of interest" description="Disordered" evidence="6">
    <location>
        <begin position="260"/>
        <end position="279"/>
    </location>
</feature>
<dbReference type="GO" id="GO:0000981">
    <property type="term" value="F:DNA-binding transcription factor activity, RNA polymerase II-specific"/>
    <property type="evidence" value="ECO:0007669"/>
    <property type="project" value="TreeGrafter"/>
</dbReference>
<evidence type="ECO:0000256" key="3">
    <source>
        <dbReference type="ARBA" id="ARBA00022771"/>
    </source>
</evidence>
<dbReference type="PROSITE" id="PS00028">
    <property type="entry name" value="ZINC_FINGER_C2H2_1"/>
    <property type="match status" value="2"/>
</dbReference>
<evidence type="ECO:0000256" key="6">
    <source>
        <dbReference type="SAM" id="MobiDB-lite"/>
    </source>
</evidence>
<name>A0AAD5TV00_9FUNG</name>
<organism evidence="8 9">
    <name type="scientific">Clydaea vesicula</name>
    <dbReference type="NCBI Taxonomy" id="447962"/>
    <lineage>
        <taxon>Eukaryota</taxon>
        <taxon>Fungi</taxon>
        <taxon>Fungi incertae sedis</taxon>
        <taxon>Chytridiomycota</taxon>
        <taxon>Chytridiomycota incertae sedis</taxon>
        <taxon>Chytridiomycetes</taxon>
        <taxon>Lobulomycetales</taxon>
        <taxon>Lobulomycetaceae</taxon>
        <taxon>Clydaea</taxon>
    </lineage>
</organism>
<evidence type="ECO:0000256" key="4">
    <source>
        <dbReference type="ARBA" id="ARBA00022833"/>
    </source>
</evidence>
<dbReference type="Proteomes" id="UP001211065">
    <property type="component" value="Unassembled WGS sequence"/>
</dbReference>
<gene>
    <name evidence="8" type="ORF">HK099_002441</name>
</gene>
<feature type="non-terminal residue" evidence="8">
    <location>
        <position position="465"/>
    </location>
</feature>
<dbReference type="PANTHER" id="PTHR14003:SF19">
    <property type="entry name" value="YY2 TRANSCRIPTION FACTOR"/>
    <property type="match status" value="1"/>
</dbReference>
<feature type="compositionally biased region" description="Polar residues" evidence="6">
    <location>
        <begin position="290"/>
        <end position="316"/>
    </location>
</feature>
<reference evidence="8" key="1">
    <citation type="submission" date="2020-05" db="EMBL/GenBank/DDBJ databases">
        <title>Phylogenomic resolution of chytrid fungi.</title>
        <authorList>
            <person name="Stajich J.E."/>
            <person name="Amses K."/>
            <person name="Simmons R."/>
            <person name="Seto K."/>
            <person name="Myers J."/>
            <person name="Bonds A."/>
            <person name="Quandt C.A."/>
            <person name="Barry K."/>
            <person name="Liu P."/>
            <person name="Grigoriev I."/>
            <person name="Longcore J.E."/>
            <person name="James T.Y."/>
        </authorList>
    </citation>
    <scope>NUCLEOTIDE SEQUENCE</scope>
    <source>
        <strain evidence="8">JEL0476</strain>
    </source>
</reference>
<dbReference type="Pfam" id="PF00096">
    <property type="entry name" value="zf-C2H2"/>
    <property type="match status" value="2"/>
</dbReference>
<dbReference type="GO" id="GO:0008270">
    <property type="term" value="F:zinc ion binding"/>
    <property type="evidence" value="ECO:0007669"/>
    <property type="project" value="UniProtKB-KW"/>
</dbReference>
<dbReference type="PROSITE" id="PS50157">
    <property type="entry name" value="ZINC_FINGER_C2H2_2"/>
    <property type="match status" value="2"/>
</dbReference>
<dbReference type="GO" id="GO:0000978">
    <property type="term" value="F:RNA polymerase II cis-regulatory region sequence-specific DNA binding"/>
    <property type="evidence" value="ECO:0007669"/>
    <property type="project" value="TreeGrafter"/>
</dbReference>
<feature type="compositionally biased region" description="Low complexity" evidence="6">
    <location>
        <begin position="99"/>
        <end position="118"/>
    </location>
</feature>
<proteinExistence type="predicted"/>
<protein>
    <recommendedName>
        <fullName evidence="7">C2H2-type domain-containing protein</fullName>
    </recommendedName>
</protein>
<dbReference type="FunFam" id="3.30.160.60:FF:000125">
    <property type="entry name" value="Putative zinc finger protein 143"/>
    <property type="match status" value="2"/>
</dbReference>
<dbReference type="GO" id="GO:0005667">
    <property type="term" value="C:transcription regulator complex"/>
    <property type="evidence" value="ECO:0007669"/>
    <property type="project" value="TreeGrafter"/>
</dbReference>
<dbReference type="InterPro" id="IPR013087">
    <property type="entry name" value="Znf_C2H2_type"/>
</dbReference>
<feature type="compositionally biased region" description="Acidic residues" evidence="6">
    <location>
        <begin position="358"/>
        <end position="371"/>
    </location>
</feature>
<evidence type="ECO:0000259" key="7">
    <source>
        <dbReference type="PROSITE" id="PS50157"/>
    </source>
</evidence>
<evidence type="ECO:0000256" key="2">
    <source>
        <dbReference type="ARBA" id="ARBA00022737"/>
    </source>
</evidence>
<comment type="caution">
    <text evidence="8">The sequence shown here is derived from an EMBL/GenBank/DDBJ whole genome shotgun (WGS) entry which is preliminary data.</text>
</comment>
<feature type="domain" description="C2H2-type" evidence="7">
    <location>
        <begin position="134"/>
        <end position="163"/>
    </location>
</feature>
<keyword evidence="9" id="KW-1185">Reference proteome</keyword>
<feature type="compositionally biased region" description="Polar residues" evidence="6">
    <location>
        <begin position="64"/>
        <end position="75"/>
    </location>
</feature>
<feature type="region of interest" description="Disordered" evidence="6">
    <location>
        <begin position="287"/>
        <end position="316"/>
    </location>
</feature>
<accession>A0AAD5TV00</accession>
<dbReference type="SUPFAM" id="SSF57667">
    <property type="entry name" value="beta-beta-alpha zinc fingers"/>
    <property type="match status" value="2"/>
</dbReference>
<keyword evidence="2" id="KW-0677">Repeat</keyword>
<keyword evidence="3 5" id="KW-0863">Zinc-finger</keyword>
<dbReference type="Gene3D" id="3.30.160.60">
    <property type="entry name" value="Classic Zinc Finger"/>
    <property type="match status" value="3"/>
</dbReference>
<dbReference type="SMART" id="SM00355">
    <property type="entry name" value="ZnF_C2H2"/>
    <property type="match status" value="3"/>
</dbReference>
<dbReference type="GO" id="GO:0000785">
    <property type="term" value="C:chromatin"/>
    <property type="evidence" value="ECO:0007669"/>
    <property type="project" value="TreeGrafter"/>
</dbReference>